<dbReference type="InterPro" id="IPR051681">
    <property type="entry name" value="Ser/Thr_Kinases-Pseudokinases"/>
</dbReference>
<name>A0A409WW42_PSICY</name>
<dbReference type="OrthoDB" id="1668230at2759"/>
<feature type="coiled-coil region" evidence="5">
    <location>
        <begin position="396"/>
        <end position="423"/>
    </location>
</feature>
<evidence type="ECO:0000313" key="9">
    <source>
        <dbReference type="Proteomes" id="UP000283269"/>
    </source>
</evidence>
<feature type="region of interest" description="Disordered" evidence="6">
    <location>
        <begin position="53"/>
        <end position="74"/>
    </location>
</feature>
<dbReference type="InterPro" id="IPR001245">
    <property type="entry name" value="Ser-Thr/Tyr_kinase_cat_dom"/>
</dbReference>
<evidence type="ECO:0000313" key="8">
    <source>
        <dbReference type="EMBL" id="PPQ82740.1"/>
    </source>
</evidence>
<sequence length="1200" mass="133216">MALPQSFSTTADCPFMEHSSSTATVKLSSSSNPTSPMLSRSVAFPAGIEWQTRARSQTESGQNMNLPSSPTMRSRLSPIRMTQSGSFASLLMSVRSRSRSKAGDIHRLSSASDVQTVEPPTSWFGKACNLIRPWEDNEDEDIPEEQKQAYIQTREAVNATMKRMVGYAGEIALEVLVTSIELMEYAPVPALQGLSKTFMGIWKTVQQVSMNRLAFLRLTQTCTTILDSICNEVEGADEYVARQLSGPILVLERSFDSFLSLVKSQVETPFLARYLKREDTTRAIASCNDSLLRALTLFTTTIQIRTYQAVCTNMQMCADNHTQMLALMDHGFKIHSDGSGISMTTEQAKRCSAPDLDGLPSSSSHRSFELSASPTIVSRSTDDLLSRPQIMPILQKIQTAQNVQDAKADMEDLRQSIKAALESGNDAKLLSFLGIEAEEMPEAIKTLQRTLEKRSDTGDNGTKDTLHEEFIESGIDALRRMSAGNQFSTNLPFWTITKYELERKRKIGMGFFSEVFQGTWKGRVVAIKVLSEVTPSDLFVRETKVWKSLVHPNVLKLYGASSATGSHPWFFVSPYMKHGNLVEFLRRISQRDENELQGLGSIAENLPSSKSRGSYGKSFIRILKLADVYRILQEIAKGMEYLHQMNVLHGDLKASNVLVDDHCRCVISDFGQSEMKSEVCRITGSSMQAGTLRWKAPELLEGSSMLTTATDIYAYGVLCIEVLTMGDLPWAHDDDDDVRYNVLEKDKRPLIPEDFTSPLLHELVHVCWARDPAKRPSFAGTVSRLQRLRVIAGDGLDPSVIVEDELPPLSPNLSSTCLSPSIMCKSADSLMSFESAHSVIGAVAPTPTPHSNHGEHFDDSEDYVALPSAQEVDALRMEDVKSLDGPGTIPEPVHQKSSVNSKRHSQAQTRDENDLSFSSEYGERLSPGPANSTFLEARNERRYRYLLEHDYNSSLTLPLWTPSPVQIGDVGYLLKPTGSFFTLFNALQRSKTPGGLTGGFPSMAGYGNISKGHLRLDKRNVAQKGLDAFTGLLAFRTKNDMPIVRHHSFRLRAGHKSAHIYTESAEYHYMKKLEAPRAWFRANADLISSFYGKAHSIQKEDLLLVISLLEAPNYALFVNHEHPDGQGHFSVFSAPRKGHPWGKFTTDTTTFADGRKGPSDDAKEGKVDACKVSRVNEPPKAVLIGRLRFKPDCVEPTTAK</sequence>
<organism evidence="8 9">
    <name type="scientific">Psilocybe cyanescens</name>
    <dbReference type="NCBI Taxonomy" id="93625"/>
    <lineage>
        <taxon>Eukaryota</taxon>
        <taxon>Fungi</taxon>
        <taxon>Dikarya</taxon>
        <taxon>Basidiomycota</taxon>
        <taxon>Agaricomycotina</taxon>
        <taxon>Agaricomycetes</taxon>
        <taxon>Agaricomycetidae</taxon>
        <taxon>Agaricales</taxon>
        <taxon>Agaricineae</taxon>
        <taxon>Strophariaceae</taxon>
        <taxon>Psilocybe</taxon>
    </lineage>
</organism>
<feature type="binding site" evidence="4">
    <location>
        <position position="528"/>
    </location>
    <ligand>
        <name>ATP</name>
        <dbReference type="ChEBI" id="CHEBI:30616"/>
    </ligand>
</feature>
<dbReference type="SMART" id="SM00220">
    <property type="entry name" value="S_TKc"/>
    <property type="match status" value="1"/>
</dbReference>
<dbReference type="Proteomes" id="UP000283269">
    <property type="component" value="Unassembled WGS sequence"/>
</dbReference>
<keyword evidence="2 4" id="KW-0547">Nucleotide-binding</keyword>
<dbReference type="Pfam" id="PF07714">
    <property type="entry name" value="PK_Tyr_Ser-Thr"/>
    <property type="match status" value="1"/>
</dbReference>
<evidence type="ECO:0000256" key="4">
    <source>
        <dbReference type="PROSITE-ProRule" id="PRU10141"/>
    </source>
</evidence>
<dbReference type="PANTHER" id="PTHR44329">
    <property type="entry name" value="SERINE/THREONINE-PROTEIN KINASE TNNI3K-RELATED"/>
    <property type="match status" value="1"/>
</dbReference>
<feature type="domain" description="Protein kinase" evidence="7">
    <location>
        <begin position="501"/>
        <end position="788"/>
    </location>
</feature>
<evidence type="ECO:0000259" key="7">
    <source>
        <dbReference type="PROSITE" id="PS50011"/>
    </source>
</evidence>
<evidence type="ECO:0000256" key="2">
    <source>
        <dbReference type="ARBA" id="ARBA00022741"/>
    </source>
</evidence>
<reference evidence="8 9" key="1">
    <citation type="journal article" date="2018" name="Evol. Lett.">
        <title>Horizontal gene cluster transfer increased hallucinogenic mushroom diversity.</title>
        <authorList>
            <person name="Reynolds H.T."/>
            <person name="Vijayakumar V."/>
            <person name="Gluck-Thaler E."/>
            <person name="Korotkin H.B."/>
            <person name="Matheny P.B."/>
            <person name="Slot J.C."/>
        </authorList>
    </citation>
    <scope>NUCLEOTIDE SEQUENCE [LARGE SCALE GENOMIC DNA]</scope>
    <source>
        <strain evidence="8 9">2631</strain>
    </source>
</reference>
<dbReference type="InterPro" id="IPR011009">
    <property type="entry name" value="Kinase-like_dom_sf"/>
</dbReference>
<dbReference type="EMBL" id="NHYD01003099">
    <property type="protein sequence ID" value="PPQ82740.1"/>
    <property type="molecule type" value="Genomic_DNA"/>
</dbReference>
<feature type="region of interest" description="Disordered" evidence="6">
    <location>
        <begin position="881"/>
        <end position="933"/>
    </location>
</feature>
<dbReference type="STRING" id="93625.A0A409WW42"/>
<comment type="caution">
    <text evidence="8">The sequence shown here is derived from an EMBL/GenBank/DDBJ whole genome shotgun (WGS) entry which is preliminary data.</text>
</comment>
<dbReference type="InterPro" id="IPR059179">
    <property type="entry name" value="MLKL-like_MCAfunc"/>
</dbReference>
<keyword evidence="1" id="KW-0723">Serine/threonine-protein kinase</keyword>
<keyword evidence="3 4" id="KW-0067">ATP-binding</keyword>
<evidence type="ECO:0000256" key="3">
    <source>
        <dbReference type="ARBA" id="ARBA00022840"/>
    </source>
</evidence>
<evidence type="ECO:0000256" key="5">
    <source>
        <dbReference type="SAM" id="Coils"/>
    </source>
</evidence>
<protein>
    <recommendedName>
        <fullName evidence="7">Protein kinase domain-containing protein</fullName>
    </recommendedName>
</protein>
<keyword evidence="1" id="KW-0418">Kinase</keyword>
<dbReference type="PROSITE" id="PS00107">
    <property type="entry name" value="PROTEIN_KINASE_ATP"/>
    <property type="match status" value="1"/>
</dbReference>
<dbReference type="Gene3D" id="1.10.510.10">
    <property type="entry name" value="Transferase(Phosphotransferase) domain 1"/>
    <property type="match status" value="1"/>
</dbReference>
<evidence type="ECO:0000256" key="1">
    <source>
        <dbReference type="ARBA" id="ARBA00022527"/>
    </source>
</evidence>
<dbReference type="InterPro" id="IPR000719">
    <property type="entry name" value="Prot_kinase_dom"/>
</dbReference>
<gene>
    <name evidence="8" type="ORF">CVT25_009294</name>
</gene>
<proteinExistence type="predicted"/>
<dbReference type="GO" id="GO:0005524">
    <property type="term" value="F:ATP binding"/>
    <property type="evidence" value="ECO:0007669"/>
    <property type="project" value="UniProtKB-UniRule"/>
</dbReference>
<dbReference type="InParanoid" id="A0A409WW42"/>
<dbReference type="Gene3D" id="3.30.200.20">
    <property type="entry name" value="Phosphorylase Kinase, domain 1"/>
    <property type="match status" value="1"/>
</dbReference>
<dbReference type="InterPro" id="IPR008271">
    <property type="entry name" value="Ser/Thr_kinase_AS"/>
</dbReference>
<dbReference type="PRINTS" id="PR00109">
    <property type="entry name" value="TYRKINASE"/>
</dbReference>
<dbReference type="CDD" id="cd21037">
    <property type="entry name" value="MLKL_NTD"/>
    <property type="match status" value="1"/>
</dbReference>
<dbReference type="SUPFAM" id="SSF56112">
    <property type="entry name" value="Protein kinase-like (PK-like)"/>
    <property type="match status" value="1"/>
</dbReference>
<dbReference type="PROSITE" id="PS50011">
    <property type="entry name" value="PROTEIN_KINASE_DOM"/>
    <property type="match status" value="1"/>
</dbReference>
<keyword evidence="9" id="KW-1185">Reference proteome</keyword>
<dbReference type="PROSITE" id="PS00108">
    <property type="entry name" value="PROTEIN_KINASE_ST"/>
    <property type="match status" value="1"/>
</dbReference>
<dbReference type="PANTHER" id="PTHR44329:SF298">
    <property type="entry name" value="MIXED LINEAGE KINASE DOMAIN-LIKE PROTEIN"/>
    <property type="match status" value="1"/>
</dbReference>
<dbReference type="InterPro" id="IPR017441">
    <property type="entry name" value="Protein_kinase_ATP_BS"/>
</dbReference>
<keyword evidence="1" id="KW-0808">Transferase</keyword>
<dbReference type="GO" id="GO:0004674">
    <property type="term" value="F:protein serine/threonine kinase activity"/>
    <property type="evidence" value="ECO:0007669"/>
    <property type="project" value="UniProtKB-KW"/>
</dbReference>
<keyword evidence="5" id="KW-0175">Coiled coil</keyword>
<accession>A0A409WW42</accession>
<dbReference type="AlphaFoldDB" id="A0A409WW42"/>
<evidence type="ECO:0000256" key="6">
    <source>
        <dbReference type="SAM" id="MobiDB-lite"/>
    </source>
</evidence>